<dbReference type="EC" id="2.7.13.3" evidence="3"/>
<dbReference type="InterPro" id="IPR003661">
    <property type="entry name" value="HisK_dim/P_dom"/>
</dbReference>
<keyword evidence="4" id="KW-1003">Cell membrane</keyword>
<evidence type="ECO:0000256" key="10">
    <source>
        <dbReference type="ARBA" id="ARBA00022840"/>
    </source>
</evidence>
<evidence type="ECO:0000256" key="9">
    <source>
        <dbReference type="ARBA" id="ARBA00022777"/>
    </source>
</evidence>
<dbReference type="InterPro" id="IPR003660">
    <property type="entry name" value="HAMP_dom"/>
</dbReference>
<evidence type="ECO:0000313" key="18">
    <source>
        <dbReference type="Proteomes" id="UP000183028"/>
    </source>
</evidence>
<evidence type="ECO:0000259" key="15">
    <source>
        <dbReference type="PROSITE" id="PS50109"/>
    </source>
</evidence>
<keyword evidence="18" id="KW-1185">Reference proteome</keyword>
<dbReference type="STRING" id="322505.SAMN04487836_10245"/>
<dbReference type="InterPro" id="IPR003594">
    <property type="entry name" value="HATPase_dom"/>
</dbReference>
<dbReference type="FunFam" id="3.30.565.10:FF:000006">
    <property type="entry name" value="Sensor histidine kinase WalK"/>
    <property type="match status" value="1"/>
</dbReference>
<dbReference type="Pfam" id="PF00672">
    <property type="entry name" value="HAMP"/>
    <property type="match status" value="1"/>
</dbReference>
<dbReference type="InterPro" id="IPR004358">
    <property type="entry name" value="Sig_transdc_His_kin-like_C"/>
</dbReference>
<dbReference type="InterPro" id="IPR050398">
    <property type="entry name" value="HssS/ArlS-like"/>
</dbReference>
<keyword evidence="9 17" id="KW-0418">Kinase</keyword>
<reference evidence="18" key="1">
    <citation type="submission" date="2016-10" db="EMBL/GenBank/DDBJ databases">
        <authorList>
            <person name="Varghese N."/>
        </authorList>
    </citation>
    <scope>NUCLEOTIDE SEQUENCE [LARGE SCALE GENOMIC DNA]</scope>
    <source>
        <strain evidence="18">DSM 20406</strain>
    </source>
</reference>
<accession>A0A1H6R1A7</accession>
<dbReference type="InterPro" id="IPR036097">
    <property type="entry name" value="HisK_dim/P_sf"/>
</dbReference>
<dbReference type="Pfam" id="PF00512">
    <property type="entry name" value="HisKA"/>
    <property type="match status" value="1"/>
</dbReference>
<dbReference type="InterPro" id="IPR005467">
    <property type="entry name" value="His_kinase_dom"/>
</dbReference>
<feature type="domain" description="HAMP" evidence="16">
    <location>
        <begin position="175"/>
        <end position="227"/>
    </location>
</feature>
<dbReference type="OrthoDB" id="9813151at2"/>
<dbReference type="InterPro" id="IPR036890">
    <property type="entry name" value="HATPase_C_sf"/>
</dbReference>
<comment type="subcellular location">
    <subcellularLocation>
        <location evidence="2">Cell membrane</location>
        <topology evidence="2">Multi-pass membrane protein</topology>
    </subcellularLocation>
</comment>
<dbReference type="SUPFAM" id="SSF158472">
    <property type="entry name" value="HAMP domain-like"/>
    <property type="match status" value="1"/>
</dbReference>
<dbReference type="RefSeq" id="WP_074731233.1">
    <property type="nucleotide sequence ID" value="NZ_CACZLD010000018.1"/>
</dbReference>
<dbReference type="CDD" id="cd06225">
    <property type="entry name" value="HAMP"/>
    <property type="match status" value="1"/>
</dbReference>
<dbReference type="Gene3D" id="3.30.565.10">
    <property type="entry name" value="Histidine kinase-like ATPase, C-terminal domain"/>
    <property type="match status" value="1"/>
</dbReference>
<keyword evidence="5" id="KW-0597">Phosphoprotein</keyword>
<dbReference type="SMART" id="SM00387">
    <property type="entry name" value="HATPase_c"/>
    <property type="match status" value="1"/>
</dbReference>
<dbReference type="GO" id="GO:0000155">
    <property type="term" value="F:phosphorelay sensor kinase activity"/>
    <property type="evidence" value="ECO:0007669"/>
    <property type="project" value="InterPro"/>
</dbReference>
<evidence type="ECO:0000256" key="7">
    <source>
        <dbReference type="ARBA" id="ARBA00022692"/>
    </source>
</evidence>
<evidence type="ECO:0000256" key="1">
    <source>
        <dbReference type="ARBA" id="ARBA00000085"/>
    </source>
</evidence>
<dbReference type="Gene3D" id="6.10.340.10">
    <property type="match status" value="1"/>
</dbReference>
<keyword evidence="8" id="KW-0547">Nucleotide-binding</keyword>
<evidence type="ECO:0000256" key="11">
    <source>
        <dbReference type="ARBA" id="ARBA00022989"/>
    </source>
</evidence>
<dbReference type="Proteomes" id="UP000183028">
    <property type="component" value="Unassembled WGS sequence"/>
</dbReference>
<gene>
    <name evidence="17" type="ORF">SAMN04487834_100458</name>
</gene>
<dbReference type="Gene3D" id="1.10.287.130">
    <property type="match status" value="1"/>
</dbReference>
<comment type="catalytic activity">
    <reaction evidence="1">
        <text>ATP + protein L-histidine = ADP + protein N-phospho-L-histidine.</text>
        <dbReference type="EC" id="2.7.13.3"/>
    </reaction>
</comment>
<organism evidence="17 18">
    <name type="scientific">Sharpea azabuensis</name>
    <dbReference type="NCBI Taxonomy" id="322505"/>
    <lineage>
        <taxon>Bacteria</taxon>
        <taxon>Bacillati</taxon>
        <taxon>Bacillota</taxon>
        <taxon>Erysipelotrichia</taxon>
        <taxon>Erysipelotrichales</taxon>
        <taxon>Coprobacillaceae</taxon>
        <taxon>Sharpea</taxon>
    </lineage>
</organism>
<dbReference type="EMBL" id="FNYK01000004">
    <property type="protein sequence ID" value="SEI44992.1"/>
    <property type="molecule type" value="Genomic_DNA"/>
</dbReference>
<evidence type="ECO:0000256" key="3">
    <source>
        <dbReference type="ARBA" id="ARBA00012438"/>
    </source>
</evidence>
<dbReference type="eggNOG" id="COG5002">
    <property type="taxonomic scope" value="Bacteria"/>
</dbReference>
<keyword evidence="7 14" id="KW-0812">Transmembrane</keyword>
<dbReference type="Pfam" id="PF02518">
    <property type="entry name" value="HATPase_c"/>
    <property type="match status" value="1"/>
</dbReference>
<sequence length="473" mass="53461">MNLKSVYSKLFMGFLITLILSFSVTGYYIVKRSSSNTQSVALEELKGRNEHIADLVEAVDEQDIRRILDDYAKTSKSAFHIEGGTLHDSFGKVQIGLVLDDASMKSMKDKEGVVKMRNHDNFYQYSKSYKIHNQIYIITVQKDVSKSASAFLDSFILSGVIMFLVGTVVFLVVSDIIVRPISKLTAATKELSKGNYKVRVGYAGDDEIGKLYVAFNKMAVELNKQEARRQQFISDVSHEFQTPLTAISGFAGILKMEDLPAEQRMKYADIIAFNAKRLSTLSKNMLQLTLLEGEDVQLEKSKYSLIDQLNRVIETEDNNALSKDIEIEFKHPRGDIEIVGDEARMEQVWINLIGNAIKYTNEHGVVTVDVRKTTKDIEVRVEDTGVGMSEEAISHIFERFYREDKSRSVEGNGLGLSIVKRIIDLHEFSLDVTSQEDVGSVFTVKIPYAPFSDFAKRLNIKRDKEHENTGKED</sequence>
<dbReference type="PROSITE" id="PS50885">
    <property type="entry name" value="HAMP"/>
    <property type="match status" value="1"/>
</dbReference>
<dbReference type="SUPFAM" id="SSF55874">
    <property type="entry name" value="ATPase domain of HSP90 chaperone/DNA topoisomerase II/histidine kinase"/>
    <property type="match status" value="1"/>
</dbReference>
<name>A0A1H6R1A7_9FIRM</name>
<dbReference type="PANTHER" id="PTHR45528:SF1">
    <property type="entry name" value="SENSOR HISTIDINE KINASE CPXA"/>
    <property type="match status" value="1"/>
</dbReference>
<evidence type="ECO:0000256" key="14">
    <source>
        <dbReference type="SAM" id="Phobius"/>
    </source>
</evidence>
<dbReference type="SMART" id="SM00388">
    <property type="entry name" value="HisKA"/>
    <property type="match status" value="1"/>
</dbReference>
<dbReference type="PROSITE" id="PS50109">
    <property type="entry name" value="HIS_KIN"/>
    <property type="match status" value="1"/>
</dbReference>
<dbReference type="CDD" id="cd00075">
    <property type="entry name" value="HATPase"/>
    <property type="match status" value="1"/>
</dbReference>
<proteinExistence type="predicted"/>
<dbReference type="PANTHER" id="PTHR45528">
    <property type="entry name" value="SENSOR HISTIDINE KINASE CPXA"/>
    <property type="match status" value="1"/>
</dbReference>
<keyword evidence="12" id="KW-0902">Two-component regulatory system</keyword>
<evidence type="ECO:0000256" key="5">
    <source>
        <dbReference type="ARBA" id="ARBA00022553"/>
    </source>
</evidence>
<dbReference type="GO" id="GO:0005524">
    <property type="term" value="F:ATP binding"/>
    <property type="evidence" value="ECO:0007669"/>
    <property type="project" value="UniProtKB-KW"/>
</dbReference>
<keyword evidence="11 14" id="KW-1133">Transmembrane helix</keyword>
<evidence type="ECO:0000256" key="12">
    <source>
        <dbReference type="ARBA" id="ARBA00023012"/>
    </source>
</evidence>
<evidence type="ECO:0000259" key="16">
    <source>
        <dbReference type="PROSITE" id="PS50885"/>
    </source>
</evidence>
<dbReference type="AlphaFoldDB" id="A0A1H6R1A7"/>
<feature type="transmembrane region" description="Helical" evidence="14">
    <location>
        <begin position="6"/>
        <end position="30"/>
    </location>
</feature>
<dbReference type="CDD" id="cd00082">
    <property type="entry name" value="HisKA"/>
    <property type="match status" value="1"/>
</dbReference>
<keyword evidence="13 14" id="KW-0472">Membrane</keyword>
<dbReference type="SMART" id="SM00304">
    <property type="entry name" value="HAMP"/>
    <property type="match status" value="1"/>
</dbReference>
<dbReference type="SUPFAM" id="SSF47384">
    <property type="entry name" value="Homodimeric domain of signal transducing histidine kinase"/>
    <property type="match status" value="1"/>
</dbReference>
<feature type="domain" description="Histidine kinase" evidence="15">
    <location>
        <begin position="235"/>
        <end position="450"/>
    </location>
</feature>
<dbReference type="GO" id="GO:0005886">
    <property type="term" value="C:plasma membrane"/>
    <property type="evidence" value="ECO:0007669"/>
    <property type="project" value="UniProtKB-SubCell"/>
</dbReference>
<keyword evidence="10" id="KW-0067">ATP-binding</keyword>
<feature type="transmembrane region" description="Helical" evidence="14">
    <location>
        <begin position="150"/>
        <end position="173"/>
    </location>
</feature>
<evidence type="ECO:0000256" key="8">
    <source>
        <dbReference type="ARBA" id="ARBA00022741"/>
    </source>
</evidence>
<evidence type="ECO:0000256" key="4">
    <source>
        <dbReference type="ARBA" id="ARBA00022475"/>
    </source>
</evidence>
<evidence type="ECO:0000313" key="17">
    <source>
        <dbReference type="EMBL" id="SEI44992.1"/>
    </source>
</evidence>
<evidence type="ECO:0000256" key="2">
    <source>
        <dbReference type="ARBA" id="ARBA00004651"/>
    </source>
</evidence>
<protein>
    <recommendedName>
        <fullName evidence="3">histidine kinase</fullName>
        <ecNumber evidence="3">2.7.13.3</ecNumber>
    </recommendedName>
</protein>
<evidence type="ECO:0000256" key="13">
    <source>
        <dbReference type="ARBA" id="ARBA00023136"/>
    </source>
</evidence>
<dbReference type="PRINTS" id="PR00344">
    <property type="entry name" value="BCTRLSENSOR"/>
</dbReference>
<evidence type="ECO:0000256" key="6">
    <source>
        <dbReference type="ARBA" id="ARBA00022679"/>
    </source>
</evidence>
<keyword evidence="6" id="KW-0808">Transferase</keyword>